<feature type="domain" description="ABC1 atypical kinase-like" evidence="5">
    <location>
        <begin position="101"/>
        <end position="340"/>
    </location>
</feature>
<sequence>MSETRPEPPRGLPVPSGRLTRMARLGRVAAGIAGSAAWRAAGEYGRGGRPSARDLLITPANLTRLTNELARMRGAAIKIGQLLSMDAGEVLPRELADILARLRDDAHIMPPRQLRQVLDANWGIGWQKKMRRFDPRPLAAASIGQVHRALLRDGRDVAIKVQYPGVARSIDSDIANVGALVRLSGLLPKGFELAPYLDEARRQLHDETDYAREGAALARFGERLADDPRFSVPAFHPDWSTGQCLVMDYLASEPIEAAAALPQPDRNRLATALVELTLTEIFRFGEMQSDPNFANYRHDPATGRIVLLDFGAARTLSPELVRRYRALLEAGLRDQPDRIAALAHELGLLTGSEAPRHRDRILTMIHMVFAALRAPAAFDFAATDLPRRMQAEGRALAEDGYVPPPLPMDVLYLQRKLGGMFLLASRLGAVLPVLDMLEHWLADTA</sequence>
<dbReference type="EC" id="2.7.-.-" evidence="6"/>
<evidence type="ECO:0000313" key="6">
    <source>
        <dbReference type="EMBL" id="MFD1344435.1"/>
    </source>
</evidence>
<organism evidence="6 7">
    <name type="scientific">Litorisediminicola beolgyonensis</name>
    <dbReference type="NCBI Taxonomy" id="1173614"/>
    <lineage>
        <taxon>Bacteria</taxon>
        <taxon>Pseudomonadati</taxon>
        <taxon>Pseudomonadota</taxon>
        <taxon>Alphaproteobacteria</taxon>
        <taxon>Rhodobacterales</taxon>
        <taxon>Paracoccaceae</taxon>
        <taxon>Litorisediminicola</taxon>
    </lineage>
</organism>
<keyword evidence="7" id="KW-1185">Reference proteome</keyword>
<keyword evidence="2 6" id="KW-0808">Transferase</keyword>
<comment type="similarity">
    <text evidence="1">Belongs to the protein kinase superfamily. ADCK protein kinase family.</text>
</comment>
<reference evidence="7" key="1">
    <citation type="journal article" date="2019" name="Int. J. Syst. Evol. Microbiol.">
        <title>The Global Catalogue of Microorganisms (GCM) 10K type strain sequencing project: providing services to taxonomists for standard genome sequencing and annotation.</title>
        <authorList>
            <consortium name="The Broad Institute Genomics Platform"/>
            <consortium name="The Broad Institute Genome Sequencing Center for Infectious Disease"/>
            <person name="Wu L."/>
            <person name="Ma J."/>
        </authorList>
    </citation>
    <scope>NUCLEOTIDE SEQUENCE [LARGE SCALE GENOMIC DNA]</scope>
    <source>
        <strain evidence="7">CCUG 62953</strain>
    </source>
</reference>
<evidence type="ECO:0000256" key="2">
    <source>
        <dbReference type="ARBA" id="ARBA00022679"/>
    </source>
</evidence>
<dbReference type="InterPro" id="IPR004147">
    <property type="entry name" value="ABC1_dom"/>
</dbReference>
<dbReference type="InterPro" id="IPR034646">
    <property type="entry name" value="ADCK3_dom"/>
</dbReference>
<dbReference type="PANTHER" id="PTHR43851:SF3">
    <property type="entry name" value="COENZYME Q8"/>
    <property type="match status" value="1"/>
</dbReference>
<dbReference type="InterPro" id="IPR051409">
    <property type="entry name" value="Atypical_kinase_ADCK"/>
</dbReference>
<dbReference type="GO" id="GO:0016301">
    <property type="term" value="F:kinase activity"/>
    <property type="evidence" value="ECO:0007669"/>
    <property type="project" value="UniProtKB-KW"/>
</dbReference>
<evidence type="ECO:0000256" key="3">
    <source>
        <dbReference type="ARBA" id="ARBA00022741"/>
    </source>
</evidence>
<accession>A0ABW3ZMR7</accession>
<evidence type="ECO:0000313" key="7">
    <source>
        <dbReference type="Proteomes" id="UP001597135"/>
    </source>
</evidence>
<gene>
    <name evidence="6" type="ORF">ACFQ4E_18540</name>
</gene>
<protein>
    <submittedName>
        <fullName evidence="6">ABC1 kinase family protein</fullName>
        <ecNumber evidence="6">2.7.-.-</ecNumber>
    </submittedName>
</protein>
<evidence type="ECO:0000256" key="1">
    <source>
        <dbReference type="ARBA" id="ARBA00009670"/>
    </source>
</evidence>
<keyword evidence="3" id="KW-0547">Nucleotide-binding</keyword>
<dbReference type="RefSeq" id="WP_386806016.1">
    <property type="nucleotide sequence ID" value="NZ_JBHTMU010000050.1"/>
</dbReference>
<dbReference type="Pfam" id="PF03109">
    <property type="entry name" value="ABC1"/>
    <property type="match status" value="1"/>
</dbReference>
<keyword evidence="4" id="KW-0067">ATP-binding</keyword>
<dbReference type="EMBL" id="JBHTMU010000050">
    <property type="protein sequence ID" value="MFD1344435.1"/>
    <property type="molecule type" value="Genomic_DNA"/>
</dbReference>
<dbReference type="SUPFAM" id="SSF56112">
    <property type="entry name" value="Protein kinase-like (PK-like)"/>
    <property type="match status" value="1"/>
</dbReference>
<dbReference type="Proteomes" id="UP001597135">
    <property type="component" value="Unassembled WGS sequence"/>
</dbReference>
<proteinExistence type="inferred from homology"/>
<keyword evidence="6" id="KW-0418">Kinase</keyword>
<comment type="caution">
    <text evidence="6">The sequence shown here is derived from an EMBL/GenBank/DDBJ whole genome shotgun (WGS) entry which is preliminary data.</text>
</comment>
<dbReference type="InterPro" id="IPR011009">
    <property type="entry name" value="Kinase-like_dom_sf"/>
</dbReference>
<evidence type="ECO:0000259" key="5">
    <source>
        <dbReference type="Pfam" id="PF03109"/>
    </source>
</evidence>
<name>A0ABW3ZMR7_9RHOB</name>
<evidence type="ECO:0000256" key="4">
    <source>
        <dbReference type="ARBA" id="ARBA00022840"/>
    </source>
</evidence>
<dbReference type="CDD" id="cd13970">
    <property type="entry name" value="ABC1_ADCK3"/>
    <property type="match status" value="1"/>
</dbReference>
<dbReference type="PANTHER" id="PTHR43851">
    <property type="match status" value="1"/>
</dbReference>